<keyword evidence="1" id="KW-0812">Transmembrane</keyword>
<dbReference type="GO" id="GO:0009847">
    <property type="term" value="P:spore germination"/>
    <property type="evidence" value="ECO:0007669"/>
    <property type="project" value="InterPro"/>
</dbReference>
<feature type="transmembrane region" description="Helical" evidence="1">
    <location>
        <begin position="6"/>
        <end position="26"/>
    </location>
</feature>
<proteinExistence type="predicted"/>
<keyword evidence="5" id="KW-1185">Reference proteome</keyword>
<dbReference type="EMBL" id="MCHY01000006">
    <property type="protein sequence ID" value="RKD25681.1"/>
    <property type="molecule type" value="Genomic_DNA"/>
</dbReference>
<keyword evidence="1" id="KW-0472">Membrane</keyword>
<keyword evidence="1" id="KW-1133">Transmembrane helix</keyword>
<evidence type="ECO:0000313" key="5">
    <source>
        <dbReference type="Proteomes" id="UP000284219"/>
    </source>
</evidence>
<sequence>MVYGKIARVLTPILAVATIGLGVWGYQENQDKNRVLIKAENQYQRAFHDLAFHMDQLQDELGKTMAINSRRQIDGTLSNVWRISSLARSDVGQLPLSLLPFSKTEQFLADIGDFSYRAAIRDLDKEPLNEKEIQKLQMYHQQASKIQGELRNVQDKVLGQQLRWMDVELSLASAQDSGNLGDNTIVEGFKTIDKTADKVVDEYADLDFGPSVNMLQLEKQKDDKNIKGKPINEQQARQVAMKFTGINERDADIKVEKTGKGNTYQAYSVTIKPRGKEEHEINLDITKKGGHVVWLLDNRDVKNPQLDLPQAQQRADEFLKAHQFENMEAMTQEQYGNLAVITYVHTEDGARIYPELMTLQVALDTGNVVGFQAEDYVFNHKQDRKLSKPALTKEQARKEVNPNLHVQESRLAVVLNDRNQETLCYEYVGWLGEEAYRVFIDAKSGEEVTVEKLDGIRPDQA</sequence>
<feature type="domain" description="Sporulation protein YpeB PepSY1 and PepSY2" evidence="2">
    <location>
        <begin position="195"/>
        <end position="386"/>
    </location>
</feature>
<dbReference type="Proteomes" id="UP000284219">
    <property type="component" value="Unassembled WGS sequence"/>
</dbReference>
<dbReference type="AlphaFoldDB" id="A0A419SN88"/>
<evidence type="ECO:0000256" key="1">
    <source>
        <dbReference type="SAM" id="Phobius"/>
    </source>
</evidence>
<evidence type="ECO:0000259" key="2">
    <source>
        <dbReference type="Pfam" id="PF14620"/>
    </source>
</evidence>
<feature type="domain" description="Sporulation protein YpeB N-terminal" evidence="3">
    <location>
        <begin position="32"/>
        <end position="166"/>
    </location>
</feature>
<dbReference type="Pfam" id="PF20769">
    <property type="entry name" value="YPEB_N"/>
    <property type="match status" value="1"/>
</dbReference>
<reference evidence="4 5" key="1">
    <citation type="submission" date="2016-08" db="EMBL/GenBank/DDBJ databases">
        <title>Novel Firmicute Genomes.</title>
        <authorList>
            <person name="Poppleton D.I."/>
            <person name="Gribaldo S."/>
        </authorList>
    </citation>
    <scope>NUCLEOTIDE SEQUENCE [LARGE SCALE GENOMIC DNA]</scope>
    <source>
        <strain evidence="4 5">RAOx-1</strain>
    </source>
</reference>
<dbReference type="RefSeq" id="WP_120188352.1">
    <property type="nucleotide sequence ID" value="NZ_MCHY01000006.1"/>
</dbReference>
<evidence type="ECO:0000259" key="3">
    <source>
        <dbReference type="Pfam" id="PF20769"/>
    </source>
</evidence>
<dbReference type="NCBIfam" id="TIGR02889">
    <property type="entry name" value="spore_YpeB"/>
    <property type="match status" value="1"/>
</dbReference>
<evidence type="ECO:0000313" key="4">
    <source>
        <dbReference type="EMBL" id="RKD25681.1"/>
    </source>
</evidence>
<protein>
    <submittedName>
        <fullName evidence="4">Germination protein YpeB</fullName>
    </submittedName>
</protein>
<name>A0A419SN88_9BACL</name>
<gene>
    <name evidence="4" type="ORF">BEP19_01695</name>
</gene>
<dbReference type="InterPro" id="IPR014239">
    <property type="entry name" value="YpeB_PepSY1-2"/>
</dbReference>
<dbReference type="OrthoDB" id="2372097at2"/>
<organism evidence="4 5">
    <name type="scientific">Ammoniphilus oxalaticus</name>
    <dbReference type="NCBI Taxonomy" id="66863"/>
    <lineage>
        <taxon>Bacteria</taxon>
        <taxon>Bacillati</taxon>
        <taxon>Bacillota</taxon>
        <taxon>Bacilli</taxon>
        <taxon>Bacillales</taxon>
        <taxon>Paenibacillaceae</taxon>
        <taxon>Aneurinibacillus group</taxon>
        <taxon>Ammoniphilus</taxon>
    </lineage>
</organism>
<dbReference type="Pfam" id="PF14620">
    <property type="entry name" value="YPEB_PepSY1-2"/>
    <property type="match status" value="1"/>
</dbReference>
<comment type="caution">
    <text evidence="4">The sequence shown here is derived from an EMBL/GenBank/DDBJ whole genome shotgun (WGS) entry which is preliminary data.</text>
</comment>
<accession>A0A419SN88</accession>
<dbReference type="InterPro" id="IPR048402">
    <property type="entry name" value="YpeB_N"/>
</dbReference>